<accession>A0ABQ6BJ92</accession>
<dbReference type="SUPFAM" id="SSF54975">
    <property type="entry name" value="Acylphosphatase/BLUF domain-like"/>
    <property type="match status" value="1"/>
</dbReference>
<evidence type="ECO:0000313" key="2">
    <source>
        <dbReference type="EMBL" id="GLS01277.1"/>
    </source>
</evidence>
<feature type="domain" description="BLUF" evidence="1">
    <location>
        <begin position="1"/>
        <end position="77"/>
    </location>
</feature>
<dbReference type="PROSITE" id="PS50925">
    <property type="entry name" value="BLUF"/>
    <property type="match status" value="1"/>
</dbReference>
<protein>
    <recommendedName>
        <fullName evidence="1">BLUF domain-containing protein</fullName>
    </recommendedName>
</protein>
<dbReference type="Gene3D" id="3.30.70.100">
    <property type="match status" value="1"/>
</dbReference>
<evidence type="ECO:0000313" key="3">
    <source>
        <dbReference type="Proteomes" id="UP001156921"/>
    </source>
</evidence>
<reference evidence="3" key="1">
    <citation type="journal article" date="2019" name="Int. J. Syst. Evol. Microbiol.">
        <title>The Global Catalogue of Microorganisms (GCM) 10K type strain sequencing project: providing services to taxonomists for standard genome sequencing and annotation.</title>
        <authorList>
            <consortium name="The Broad Institute Genomics Platform"/>
            <consortium name="The Broad Institute Genome Sequencing Center for Infectious Disease"/>
            <person name="Wu L."/>
            <person name="Ma J."/>
        </authorList>
    </citation>
    <scope>NUCLEOTIDE SEQUENCE [LARGE SCALE GENOMIC DNA]</scope>
    <source>
        <strain evidence="3">NBRC 110107</strain>
    </source>
</reference>
<proteinExistence type="predicted"/>
<dbReference type="SMART" id="SM01034">
    <property type="entry name" value="BLUF"/>
    <property type="match status" value="1"/>
</dbReference>
<keyword evidence="3" id="KW-1185">Reference proteome</keyword>
<gene>
    <name evidence="2" type="ORF">GCM10007859_12890</name>
</gene>
<comment type="caution">
    <text evidence="2">The sequence shown here is derived from an EMBL/GenBank/DDBJ whole genome shotgun (WGS) entry which is preliminary data.</text>
</comment>
<dbReference type="Proteomes" id="UP001156921">
    <property type="component" value="Unassembled WGS sequence"/>
</dbReference>
<dbReference type="EMBL" id="BSOY01000022">
    <property type="protein sequence ID" value="GLS01277.1"/>
    <property type="molecule type" value="Genomic_DNA"/>
</dbReference>
<organism evidence="2 3">
    <name type="scientific">Brevundimonas denitrificans</name>
    <dbReference type="NCBI Taxonomy" id="1443434"/>
    <lineage>
        <taxon>Bacteria</taxon>
        <taxon>Pseudomonadati</taxon>
        <taxon>Pseudomonadota</taxon>
        <taxon>Alphaproteobacteria</taxon>
        <taxon>Caulobacterales</taxon>
        <taxon>Caulobacteraceae</taxon>
        <taxon>Brevundimonas</taxon>
    </lineage>
</organism>
<dbReference type="Pfam" id="PF04940">
    <property type="entry name" value="BLUF"/>
    <property type="match status" value="1"/>
</dbReference>
<evidence type="ECO:0000259" key="1">
    <source>
        <dbReference type="PROSITE" id="PS50925"/>
    </source>
</evidence>
<dbReference type="InterPro" id="IPR036046">
    <property type="entry name" value="Acylphosphatase-like_dom_sf"/>
</dbReference>
<name>A0ABQ6BJ92_9CAUL</name>
<dbReference type="InterPro" id="IPR007024">
    <property type="entry name" value="BLUF_domain"/>
</dbReference>
<sequence length="110" mass="12397">MSIAQILGVSDRNNRRDRVSGCLMFHQGHILQALEGERADLDRLMRRIIDDPRHTGLRVLSDMPIPERRLQEPMSLCADPASLLDRIGLPCISRLTANEAETLLDIRKAA</sequence>